<dbReference type="GO" id="GO:0004222">
    <property type="term" value="F:metalloendopeptidase activity"/>
    <property type="evidence" value="ECO:0007669"/>
    <property type="project" value="InterPro"/>
</dbReference>
<evidence type="ECO:0000256" key="7">
    <source>
        <dbReference type="ARBA" id="ARBA00022837"/>
    </source>
</evidence>
<comment type="cofactor">
    <cofactor evidence="12">
        <name>Zn(2+)</name>
        <dbReference type="ChEBI" id="CHEBI:29105"/>
    </cofactor>
    <text evidence="12">Binds 2 Zn(2+) ions per subunit.</text>
</comment>
<feature type="binding site" evidence="12">
    <location>
        <position position="421"/>
    </location>
    <ligand>
        <name>Ca(2+)</name>
        <dbReference type="ChEBI" id="CHEBI:29108"/>
        <label>5</label>
    </ligand>
</feature>
<dbReference type="CDD" id="cd04278">
    <property type="entry name" value="ZnMc_MMP"/>
    <property type="match status" value="1"/>
</dbReference>
<evidence type="ECO:0000313" key="16">
    <source>
        <dbReference type="Proteomes" id="UP000694620"/>
    </source>
</evidence>
<comment type="cofactor">
    <cofactor evidence="12">
        <name>Ca(2+)</name>
        <dbReference type="ChEBI" id="CHEBI:29108"/>
    </cofactor>
    <text evidence="12">Can bind about 5 Ca(2+) ions per subunit.</text>
</comment>
<evidence type="ECO:0000256" key="1">
    <source>
        <dbReference type="ARBA" id="ARBA00010370"/>
    </source>
</evidence>
<dbReference type="FunFam" id="3.40.390.10:FF:000021">
    <property type="entry name" value="Matrix metallopeptidase 28"/>
    <property type="match status" value="1"/>
</dbReference>
<reference evidence="15" key="3">
    <citation type="submission" date="2025-09" db="UniProtKB">
        <authorList>
            <consortium name="Ensembl"/>
        </authorList>
    </citation>
    <scope>IDENTIFICATION</scope>
</reference>
<reference evidence="15" key="2">
    <citation type="submission" date="2025-08" db="UniProtKB">
        <authorList>
            <consortium name="Ensembl"/>
        </authorList>
    </citation>
    <scope>IDENTIFICATION</scope>
</reference>
<dbReference type="GO" id="GO:0030574">
    <property type="term" value="P:collagen catabolic process"/>
    <property type="evidence" value="ECO:0007669"/>
    <property type="project" value="TreeGrafter"/>
</dbReference>
<feature type="binding site" evidence="12">
    <location>
        <position position="179"/>
    </location>
    <ligand>
        <name>Ca(2+)</name>
        <dbReference type="ChEBI" id="CHEBI:29108"/>
        <label>1</label>
    </ligand>
</feature>
<feature type="binding site" evidence="12">
    <location>
        <position position="215"/>
    </location>
    <ligand>
        <name>Zn(2+)</name>
        <dbReference type="ChEBI" id="CHEBI:29105"/>
        <label>2</label>
        <note>catalytic</note>
    </ligand>
</feature>
<evidence type="ECO:0000256" key="12">
    <source>
        <dbReference type="PIRSR" id="PIRSR621190-2"/>
    </source>
</evidence>
<dbReference type="InterPro" id="IPR018487">
    <property type="entry name" value="Hemopexin-like_repeat"/>
</dbReference>
<feature type="repeat" description="Hemopexin" evidence="13">
    <location>
        <begin position="322"/>
        <end position="368"/>
    </location>
</feature>
<dbReference type="GO" id="GO:0008270">
    <property type="term" value="F:zinc ion binding"/>
    <property type="evidence" value="ECO:0007669"/>
    <property type="project" value="InterPro"/>
</dbReference>
<dbReference type="InterPro" id="IPR001818">
    <property type="entry name" value="Pept_M10_metallopeptidase"/>
</dbReference>
<reference evidence="15" key="1">
    <citation type="submission" date="2021-06" db="EMBL/GenBank/DDBJ databases">
        <authorList>
            <consortium name="Wellcome Sanger Institute Data Sharing"/>
        </authorList>
    </citation>
    <scope>NUCLEOTIDE SEQUENCE [LARGE SCALE GENOMIC DNA]</scope>
</reference>
<dbReference type="Ensembl" id="ENSECRT00000007207.1">
    <property type="protein sequence ID" value="ENSECRP00000007093.1"/>
    <property type="gene ID" value="ENSECRG00000004734.1"/>
</dbReference>
<evidence type="ECO:0000256" key="3">
    <source>
        <dbReference type="ARBA" id="ARBA00022723"/>
    </source>
</evidence>
<keyword evidence="8" id="KW-0482">Metalloprotease</keyword>
<dbReference type="InterPro" id="IPR024079">
    <property type="entry name" value="MetalloPept_cat_dom_sf"/>
</dbReference>
<feature type="repeat" description="Hemopexin" evidence="13">
    <location>
        <begin position="415"/>
        <end position="462"/>
    </location>
</feature>
<evidence type="ECO:0000256" key="4">
    <source>
        <dbReference type="ARBA" id="ARBA00022737"/>
    </source>
</evidence>
<dbReference type="InterPro" id="IPR000585">
    <property type="entry name" value="Hemopexin-like_dom"/>
</dbReference>
<dbReference type="GO" id="GO:0006508">
    <property type="term" value="P:proteolysis"/>
    <property type="evidence" value="ECO:0007669"/>
    <property type="project" value="UniProtKB-KW"/>
</dbReference>
<dbReference type="GO" id="GO:0005615">
    <property type="term" value="C:extracellular space"/>
    <property type="evidence" value="ECO:0007669"/>
    <property type="project" value="TreeGrafter"/>
</dbReference>
<feature type="binding site" evidence="12">
    <location>
        <position position="149"/>
    </location>
    <ligand>
        <name>Zn(2+)</name>
        <dbReference type="ChEBI" id="CHEBI:29105"/>
        <label>1</label>
    </ligand>
</feature>
<dbReference type="SUPFAM" id="SSF55486">
    <property type="entry name" value="Metalloproteases ('zincins'), catalytic domain"/>
    <property type="match status" value="1"/>
</dbReference>
<dbReference type="PANTHER" id="PTHR10201:SF298">
    <property type="entry name" value="MATRIX METALLOPROTEINASE-28"/>
    <property type="match status" value="1"/>
</dbReference>
<sequence length="475" mass="54847">IKEPKKKTYHNLKCPFFLFFGREFQWLSHLPTTGSLDMTTVHQMSEPRCGVTDRKSHKAWQDRIRRLFLGGQHGLQRTKRYTNQGEKWYKRHLTYKIVNWPKSLSEAQVKLAVKVAFELWSNVSALAFWEVDEGPADIRLAFYDGEHNDGSSNAFDGPGGALAHAFFPRRGEAHFDITERWTLNSLKGRNLFIVTAHEIGHTLGLEHSPVKNALMSLCVYFLNRIFPSNISMFASNKVKHKINMEKAHNFKPKKKFTFVQCWGSAALNLKSEFYTYIFLLFLSLVDMNHTVYIFKDGLYWTVSPEGEVSSPQYLQKRWPGLPPAIEAVSVSKADGKIYFFKGGRCWRFDGENLDEQFPQKNGIIGLPRHPDSAFHFQPLGHMVVLKGPRYFVFNEEALRVEPYYPRGLSDWKGVPINTNGVLTRPDGLLYFFKDDRFWKFDPVKLKVISSGQWAQELGWTGCKMRREEVSSNAIN</sequence>
<keyword evidence="2" id="KW-0645">Protease</keyword>
<feature type="binding site" evidence="12">
    <location>
        <position position="164"/>
    </location>
    <ligand>
        <name>Zn(2+)</name>
        <dbReference type="ChEBI" id="CHEBI:29105"/>
        <label>1</label>
    </ligand>
</feature>
<dbReference type="AlphaFoldDB" id="A0A8C4RUH3"/>
<dbReference type="InterPro" id="IPR021190">
    <property type="entry name" value="Pept_M10A"/>
</dbReference>
<keyword evidence="3 11" id="KW-0479">Metal-binding</keyword>
<protein>
    <submittedName>
        <fullName evidence="15">Matrix metallopeptidase 28</fullName>
    </submittedName>
</protein>
<keyword evidence="5" id="KW-0378">Hydrolase</keyword>
<dbReference type="Pfam" id="PF00045">
    <property type="entry name" value="Hemopexin"/>
    <property type="match status" value="3"/>
</dbReference>
<keyword evidence="7 12" id="KW-0106">Calcium</keyword>
<dbReference type="InterPro" id="IPR036375">
    <property type="entry name" value="Hemopexin-like_dom_sf"/>
</dbReference>
<dbReference type="GO" id="GO:0030198">
    <property type="term" value="P:extracellular matrix organization"/>
    <property type="evidence" value="ECO:0007669"/>
    <property type="project" value="TreeGrafter"/>
</dbReference>
<dbReference type="SMART" id="SM00120">
    <property type="entry name" value="HX"/>
    <property type="match status" value="4"/>
</dbReference>
<dbReference type="Gene3D" id="2.110.10.10">
    <property type="entry name" value="Hemopexin-like domain"/>
    <property type="match status" value="1"/>
</dbReference>
<feature type="binding site" evidence="12">
    <location>
        <position position="147"/>
    </location>
    <ligand>
        <name>Zn(2+)</name>
        <dbReference type="ChEBI" id="CHEBI:29105"/>
        <label>1</label>
    </ligand>
</feature>
<feature type="domain" description="Peptidase metallopeptidase" evidence="14">
    <location>
        <begin position="84"/>
        <end position="232"/>
    </location>
</feature>
<feature type="binding site" evidence="12">
    <location>
        <position position="137"/>
    </location>
    <ligand>
        <name>Ca(2+)</name>
        <dbReference type="ChEBI" id="CHEBI:29108"/>
        <label>2</label>
    </ligand>
</feature>
<dbReference type="PRINTS" id="PR00138">
    <property type="entry name" value="MATRIXIN"/>
</dbReference>
<comment type="similarity">
    <text evidence="1">Belongs to the peptidase M10A family.</text>
</comment>
<dbReference type="InterPro" id="IPR006026">
    <property type="entry name" value="Peptidase_Metallo"/>
</dbReference>
<feature type="binding site" description="in inhibited form" evidence="12">
    <location>
        <position position="49"/>
    </location>
    <ligand>
        <name>Zn(2+)</name>
        <dbReference type="ChEBI" id="CHEBI:29105"/>
        <label>2</label>
        <note>catalytic</note>
    </ligand>
</feature>
<feature type="binding site" evidence="12">
    <location>
        <position position="174"/>
    </location>
    <ligand>
        <name>Zn(2+)</name>
        <dbReference type="ChEBI" id="CHEBI:29105"/>
        <label>1</label>
    </ligand>
</feature>
<keyword evidence="16" id="KW-1185">Reference proteome</keyword>
<evidence type="ECO:0000256" key="9">
    <source>
        <dbReference type="ARBA" id="ARBA00023145"/>
    </source>
</evidence>
<keyword evidence="4" id="KW-0677">Repeat</keyword>
<accession>A0A8C4RUH3</accession>
<evidence type="ECO:0000256" key="10">
    <source>
        <dbReference type="PIRSR" id="PIRSR001191-1"/>
    </source>
</evidence>
<feature type="binding site" evidence="12">
    <location>
        <position position="176"/>
    </location>
    <ligand>
        <name>Ca(2+)</name>
        <dbReference type="ChEBI" id="CHEBI:29108"/>
        <label>3</label>
    </ligand>
</feature>
<evidence type="ECO:0000313" key="15">
    <source>
        <dbReference type="Ensembl" id="ENSECRP00000007093.1"/>
    </source>
</evidence>
<dbReference type="Proteomes" id="UP000694620">
    <property type="component" value="Chromosome 8"/>
</dbReference>
<evidence type="ECO:0000256" key="11">
    <source>
        <dbReference type="PIRSR" id="PIRSR001191-2"/>
    </source>
</evidence>
<dbReference type="CDD" id="cd00094">
    <property type="entry name" value="HX"/>
    <property type="match status" value="1"/>
</dbReference>
<keyword evidence="9" id="KW-0865">Zymogen</keyword>
<dbReference type="InterPro" id="IPR033739">
    <property type="entry name" value="M10A_MMP"/>
</dbReference>
<evidence type="ECO:0000256" key="13">
    <source>
        <dbReference type="PROSITE-ProRule" id="PRU01011"/>
    </source>
</evidence>
<evidence type="ECO:0000256" key="5">
    <source>
        <dbReference type="ARBA" id="ARBA00022801"/>
    </source>
</evidence>
<feature type="binding site" evidence="11">
    <location>
        <position position="197"/>
    </location>
    <ligand>
        <name>Zn(2+)</name>
        <dbReference type="ChEBI" id="CHEBI:29105"/>
        <label>2</label>
        <note>catalytic</note>
    </ligand>
</feature>
<evidence type="ECO:0000256" key="2">
    <source>
        <dbReference type="ARBA" id="ARBA00022670"/>
    </source>
</evidence>
<feature type="binding site" evidence="12">
    <location>
        <position position="156"/>
    </location>
    <ligand>
        <name>Ca(2+)</name>
        <dbReference type="ChEBI" id="CHEBI:29108"/>
        <label>3</label>
    </ligand>
</feature>
<dbReference type="Pfam" id="PF00413">
    <property type="entry name" value="Peptidase_M10"/>
    <property type="match status" value="1"/>
</dbReference>
<evidence type="ECO:0000256" key="6">
    <source>
        <dbReference type="ARBA" id="ARBA00022833"/>
    </source>
</evidence>
<feature type="binding site" evidence="12">
    <location>
        <position position="373"/>
    </location>
    <ligand>
        <name>Ca(2+)</name>
        <dbReference type="ChEBI" id="CHEBI:29108"/>
        <label>5</label>
    </ligand>
</feature>
<dbReference type="PROSITE" id="PS51642">
    <property type="entry name" value="HEMOPEXIN_2"/>
    <property type="match status" value="2"/>
</dbReference>
<keyword evidence="6 11" id="KW-0862">Zinc</keyword>
<dbReference type="SMART" id="SM00235">
    <property type="entry name" value="ZnMc"/>
    <property type="match status" value="1"/>
</dbReference>
<organism evidence="15 16">
    <name type="scientific">Erpetoichthys calabaricus</name>
    <name type="common">Rope fish</name>
    <name type="synonym">Calamoichthys calabaricus</name>
    <dbReference type="NCBI Taxonomy" id="27687"/>
    <lineage>
        <taxon>Eukaryota</taxon>
        <taxon>Metazoa</taxon>
        <taxon>Chordata</taxon>
        <taxon>Craniata</taxon>
        <taxon>Vertebrata</taxon>
        <taxon>Euteleostomi</taxon>
        <taxon>Actinopterygii</taxon>
        <taxon>Polypteriformes</taxon>
        <taxon>Polypteridae</taxon>
        <taxon>Erpetoichthys</taxon>
    </lineage>
</organism>
<evidence type="ECO:0000259" key="14">
    <source>
        <dbReference type="SMART" id="SM00235"/>
    </source>
</evidence>
<name>A0A8C4RUH3_ERPCA</name>
<dbReference type="PANTHER" id="PTHR10201">
    <property type="entry name" value="MATRIX METALLOPROTEINASE"/>
    <property type="match status" value="1"/>
</dbReference>
<feature type="binding site" evidence="11">
    <location>
        <position position="201"/>
    </location>
    <ligand>
        <name>Zn(2+)</name>
        <dbReference type="ChEBI" id="CHEBI:29105"/>
        <label>2</label>
        <note>catalytic</note>
    </ligand>
</feature>
<dbReference type="PIRSF" id="PIRSF001191">
    <property type="entry name" value="Peptidase_M10A_matrix"/>
    <property type="match status" value="1"/>
</dbReference>
<feature type="binding site" evidence="12">
    <location>
        <position position="157"/>
    </location>
    <ligand>
        <name>Ca(2+)</name>
        <dbReference type="ChEBI" id="CHEBI:29108"/>
        <label>3</label>
    </ligand>
</feature>
<feature type="active site" evidence="10">
    <location>
        <position position="198"/>
    </location>
</feature>
<feature type="binding site" evidence="12">
    <location>
        <position position="179"/>
    </location>
    <ligand>
        <name>Ca(2+)</name>
        <dbReference type="ChEBI" id="CHEBI:29108"/>
        <label>3</label>
    </ligand>
</feature>
<dbReference type="GO" id="GO:0031012">
    <property type="term" value="C:extracellular matrix"/>
    <property type="evidence" value="ECO:0007669"/>
    <property type="project" value="InterPro"/>
</dbReference>
<evidence type="ECO:0000256" key="8">
    <source>
        <dbReference type="ARBA" id="ARBA00023049"/>
    </source>
</evidence>
<dbReference type="SUPFAM" id="SSF47090">
    <property type="entry name" value="PGBD-like"/>
    <property type="match status" value="1"/>
</dbReference>
<proteinExistence type="inferred from homology"/>
<dbReference type="SUPFAM" id="SSF50923">
    <property type="entry name" value="Hemopexin-like domain"/>
    <property type="match status" value="1"/>
</dbReference>
<dbReference type="InterPro" id="IPR036365">
    <property type="entry name" value="PGBD-like_sf"/>
</dbReference>
<feature type="binding site" evidence="11">
    <location>
        <position position="207"/>
    </location>
    <ligand>
        <name>Zn(2+)</name>
        <dbReference type="ChEBI" id="CHEBI:29105"/>
        <label>2</label>
        <note>catalytic</note>
    </ligand>
</feature>
<gene>
    <name evidence="15" type="primary">MMP28</name>
</gene>
<dbReference type="GeneTree" id="ENSGT00940000159596"/>
<dbReference type="Gene3D" id="3.40.390.10">
    <property type="entry name" value="Collagenase (Catalytic Domain)"/>
    <property type="match status" value="1"/>
</dbReference>